<sequence>MSNVKTMPYFTADFFRFFEQLSGNNNQEWFEDNRSLYDEAVKRPFKELVQEMIDRISMIDKELRIPVTDAMFRIQKDTRFSRDKTPFNTHMSANISHGGKKSKECPGFFFRISPEKITVGGGTYDLEKDNLTRVRHHIEDEMERFNSIVCEEAFVQKYGCLQGERNKVIPKELRDLYEEQPLIANKQFFYSADIDPNLILEENLPDLLMEYYHAGKPVNDFLREAIR</sequence>
<proteinExistence type="predicted"/>
<dbReference type="PIRSF" id="PIRSF028451">
    <property type="entry name" value="UCP028451"/>
    <property type="match status" value="1"/>
</dbReference>
<protein>
    <submittedName>
        <fullName evidence="1">DUF2461 domain-containing protein</fullName>
    </submittedName>
</protein>
<dbReference type="InterPro" id="IPR015996">
    <property type="entry name" value="UCP028451"/>
</dbReference>
<reference evidence="1 2" key="1">
    <citation type="submission" date="2019-09" db="EMBL/GenBank/DDBJ databases">
        <title>Genome sequence of Adhaeribacter sp. M2.</title>
        <authorList>
            <person name="Srinivasan S."/>
        </authorList>
    </citation>
    <scope>NUCLEOTIDE SEQUENCE [LARGE SCALE GENOMIC DNA]</scope>
    <source>
        <strain evidence="1 2">M2</strain>
    </source>
</reference>
<dbReference type="PANTHER" id="PTHR36452">
    <property type="entry name" value="CHROMOSOME 12, WHOLE GENOME SHOTGUN SEQUENCE"/>
    <property type="match status" value="1"/>
</dbReference>
<gene>
    <name evidence="1" type="ORF">F0P94_10780</name>
</gene>
<evidence type="ECO:0000313" key="2">
    <source>
        <dbReference type="Proteomes" id="UP000326570"/>
    </source>
</evidence>
<dbReference type="Pfam" id="PF09365">
    <property type="entry name" value="DUF2461"/>
    <property type="match status" value="1"/>
</dbReference>
<dbReference type="Proteomes" id="UP000326570">
    <property type="component" value="Unassembled WGS sequence"/>
</dbReference>
<name>A0A5N1IU52_9BACT</name>
<dbReference type="EMBL" id="VTWT01000005">
    <property type="protein sequence ID" value="KAA9333725.1"/>
    <property type="molecule type" value="Genomic_DNA"/>
</dbReference>
<dbReference type="NCBIfam" id="TIGR02453">
    <property type="entry name" value="TIGR02453 family protein"/>
    <property type="match status" value="1"/>
</dbReference>
<dbReference type="PANTHER" id="PTHR36452:SF1">
    <property type="entry name" value="DUF2461 DOMAIN-CONTAINING PROTEIN"/>
    <property type="match status" value="1"/>
</dbReference>
<dbReference type="InterPro" id="IPR012808">
    <property type="entry name" value="CHP02453"/>
</dbReference>
<dbReference type="AlphaFoldDB" id="A0A5N1IU52"/>
<comment type="caution">
    <text evidence="1">The sequence shown here is derived from an EMBL/GenBank/DDBJ whole genome shotgun (WGS) entry which is preliminary data.</text>
</comment>
<accession>A0A5N1IU52</accession>
<organism evidence="1 2">
    <name type="scientific">Adhaeribacter soli</name>
    <dbReference type="NCBI Taxonomy" id="2607655"/>
    <lineage>
        <taxon>Bacteria</taxon>
        <taxon>Pseudomonadati</taxon>
        <taxon>Bacteroidota</taxon>
        <taxon>Cytophagia</taxon>
        <taxon>Cytophagales</taxon>
        <taxon>Hymenobacteraceae</taxon>
        <taxon>Adhaeribacter</taxon>
    </lineage>
</organism>
<evidence type="ECO:0000313" key="1">
    <source>
        <dbReference type="EMBL" id="KAA9333725.1"/>
    </source>
</evidence>
<keyword evidence="2" id="KW-1185">Reference proteome</keyword>